<evidence type="ECO:0008006" key="9">
    <source>
        <dbReference type="Google" id="ProtNLM"/>
    </source>
</evidence>
<feature type="transmembrane region" description="Helical" evidence="6">
    <location>
        <begin position="87"/>
        <end position="105"/>
    </location>
</feature>
<dbReference type="InterPro" id="IPR050833">
    <property type="entry name" value="Poly_Biosynth_Transport"/>
</dbReference>
<proteinExistence type="predicted"/>
<keyword evidence="5 6" id="KW-0472">Membrane</keyword>
<evidence type="ECO:0000256" key="2">
    <source>
        <dbReference type="ARBA" id="ARBA00022475"/>
    </source>
</evidence>
<keyword evidence="4 6" id="KW-1133">Transmembrane helix</keyword>
<dbReference type="Proteomes" id="UP001139168">
    <property type="component" value="Unassembled WGS sequence"/>
</dbReference>
<evidence type="ECO:0000256" key="4">
    <source>
        <dbReference type="ARBA" id="ARBA00022989"/>
    </source>
</evidence>
<dbReference type="RefSeq" id="WP_227892088.1">
    <property type="nucleotide sequence ID" value="NZ_JAJFZQ010000008.1"/>
</dbReference>
<feature type="transmembrane region" description="Helical" evidence="6">
    <location>
        <begin position="346"/>
        <end position="369"/>
    </location>
</feature>
<feature type="transmembrane region" description="Helical" evidence="6">
    <location>
        <begin position="140"/>
        <end position="159"/>
    </location>
</feature>
<protein>
    <recommendedName>
        <fullName evidence="9">Polysaccharide biosynthesis protein</fullName>
    </recommendedName>
</protein>
<feature type="transmembrane region" description="Helical" evidence="6">
    <location>
        <begin position="111"/>
        <end position="128"/>
    </location>
</feature>
<dbReference type="PANTHER" id="PTHR30250:SF11">
    <property type="entry name" value="O-ANTIGEN TRANSPORTER-RELATED"/>
    <property type="match status" value="1"/>
</dbReference>
<reference evidence="7" key="1">
    <citation type="submission" date="2021-10" db="EMBL/GenBank/DDBJ databases">
        <title>Novel species in genus Arthrobacter.</title>
        <authorList>
            <person name="Liu Y."/>
        </authorList>
    </citation>
    <scope>NUCLEOTIDE SEQUENCE</scope>
    <source>
        <strain evidence="7">Zg-Y786</strain>
    </source>
</reference>
<dbReference type="EMBL" id="JAJFZQ010000008">
    <property type="protein sequence ID" value="MCC3267158.1"/>
    <property type="molecule type" value="Genomic_DNA"/>
</dbReference>
<feature type="transmembrane region" description="Helical" evidence="6">
    <location>
        <begin position="44"/>
        <end position="66"/>
    </location>
</feature>
<keyword evidence="3 6" id="KW-0812">Transmembrane</keyword>
<organism evidence="7 8">
    <name type="scientific">Arthrobacter gengyunqii</name>
    <dbReference type="NCBI Taxonomy" id="2886940"/>
    <lineage>
        <taxon>Bacteria</taxon>
        <taxon>Bacillati</taxon>
        <taxon>Actinomycetota</taxon>
        <taxon>Actinomycetes</taxon>
        <taxon>Micrococcales</taxon>
        <taxon>Micrococcaceae</taxon>
        <taxon>Arthrobacter</taxon>
    </lineage>
</organism>
<evidence type="ECO:0000256" key="3">
    <source>
        <dbReference type="ARBA" id="ARBA00022692"/>
    </source>
</evidence>
<evidence type="ECO:0000313" key="7">
    <source>
        <dbReference type="EMBL" id="MCC3267158.1"/>
    </source>
</evidence>
<keyword evidence="8" id="KW-1185">Reference proteome</keyword>
<sequence length="411" mass="42630">MKKVLLYHALVATLGVLVQGVVRFAYTTWIGNTSDVISEVSAVLSLAVYFSLFWPAGAGLAAMRFLPAASIGGPSAGGVMRLLRKSFWVASAAAALVSYPISYYFTGDAAAAAASSFLVVSYGAYTFTRGTLLGHARATQASLLDLVSAAVSFGVLLFVTTSGAHWALLLPLGVGYTVYAVLAWPRETGQRLAASERSQVLSYTGYAIFGLIAAGGLLPAVMLFVQTFDVKAKADLFAAALTLATPANMLAQSLNQVLVQYFSGRAQESARETRKQAVGFFILSVVGFAAIFGALIAMAPWLMDLVFPGRYGGGVATLQVLLAVVAVSSLTAVPGAYLMATGRHRAFSVASFCATVAGIASMAFLAPAWGLEGAIAGFAVGAVASAASVAVLAYMAKPQRVEAPSLIEDEL</sequence>
<evidence type="ECO:0000256" key="1">
    <source>
        <dbReference type="ARBA" id="ARBA00004651"/>
    </source>
</evidence>
<gene>
    <name evidence="7" type="ORF">LJ752_14040</name>
</gene>
<name>A0ABS8GLV7_9MICC</name>
<comment type="caution">
    <text evidence="7">The sequence shown here is derived from an EMBL/GenBank/DDBJ whole genome shotgun (WGS) entry which is preliminary data.</text>
</comment>
<evidence type="ECO:0000313" key="8">
    <source>
        <dbReference type="Proteomes" id="UP001139168"/>
    </source>
</evidence>
<keyword evidence="2" id="KW-1003">Cell membrane</keyword>
<evidence type="ECO:0000256" key="6">
    <source>
        <dbReference type="SAM" id="Phobius"/>
    </source>
</evidence>
<comment type="subcellular location">
    <subcellularLocation>
        <location evidence="1">Cell membrane</location>
        <topology evidence="1">Multi-pass membrane protein</topology>
    </subcellularLocation>
</comment>
<feature type="transmembrane region" description="Helical" evidence="6">
    <location>
        <begin position="205"/>
        <end position="225"/>
    </location>
</feature>
<evidence type="ECO:0000256" key="5">
    <source>
        <dbReference type="ARBA" id="ARBA00023136"/>
    </source>
</evidence>
<dbReference type="PANTHER" id="PTHR30250">
    <property type="entry name" value="PST FAMILY PREDICTED COLANIC ACID TRANSPORTER"/>
    <property type="match status" value="1"/>
</dbReference>
<feature type="transmembrane region" description="Helical" evidence="6">
    <location>
        <begin position="280"/>
        <end position="303"/>
    </location>
</feature>
<feature type="transmembrane region" description="Helical" evidence="6">
    <location>
        <begin position="315"/>
        <end position="339"/>
    </location>
</feature>
<accession>A0ABS8GLV7</accession>
<feature type="transmembrane region" description="Helical" evidence="6">
    <location>
        <begin position="375"/>
        <end position="396"/>
    </location>
</feature>